<dbReference type="SMART" id="SM00220">
    <property type="entry name" value="S_TKc"/>
    <property type="match status" value="1"/>
</dbReference>
<evidence type="ECO:0000313" key="9">
    <source>
        <dbReference type="Proteomes" id="UP000661077"/>
    </source>
</evidence>
<evidence type="ECO:0000256" key="4">
    <source>
        <dbReference type="ARBA" id="ARBA00022840"/>
    </source>
</evidence>
<dbReference type="SUPFAM" id="SSF48452">
    <property type="entry name" value="TPR-like"/>
    <property type="match status" value="2"/>
</dbReference>
<evidence type="ECO:0000256" key="6">
    <source>
        <dbReference type="PROSITE-ProRule" id="PRU10141"/>
    </source>
</evidence>
<dbReference type="Proteomes" id="UP000661077">
    <property type="component" value="Unassembled WGS sequence"/>
</dbReference>
<feature type="binding site" evidence="6">
    <location>
        <position position="121"/>
    </location>
    <ligand>
        <name>ATP</name>
        <dbReference type="ChEBI" id="CHEBI:30616"/>
    </ligand>
</feature>
<keyword evidence="8" id="KW-0723">Serine/threonine-protein kinase</keyword>
<comment type="caution">
    <text evidence="8">The sequence shown here is derived from an EMBL/GenBank/DDBJ whole genome shotgun (WGS) entry which is preliminary data.</text>
</comment>
<keyword evidence="2 6" id="KW-0547">Nucleotide-binding</keyword>
<evidence type="ECO:0000256" key="2">
    <source>
        <dbReference type="ARBA" id="ARBA00022741"/>
    </source>
</evidence>
<keyword evidence="4 6" id="KW-0067">ATP-binding</keyword>
<dbReference type="Gene3D" id="1.10.510.10">
    <property type="entry name" value="Transferase(Phosphotransferase) domain 1"/>
    <property type="match status" value="1"/>
</dbReference>
<dbReference type="GO" id="GO:0004674">
    <property type="term" value="F:protein serine/threonine kinase activity"/>
    <property type="evidence" value="ECO:0007669"/>
    <property type="project" value="UniProtKB-KW"/>
</dbReference>
<dbReference type="InterPro" id="IPR011990">
    <property type="entry name" value="TPR-like_helical_dom_sf"/>
</dbReference>
<keyword evidence="5" id="KW-0802">TPR repeat</keyword>
<keyword evidence="1" id="KW-0808">Transferase</keyword>
<evidence type="ECO:0000313" key="8">
    <source>
        <dbReference type="EMBL" id="MBM0105452.1"/>
    </source>
</evidence>
<accession>A0ABS1WWY5</accession>
<evidence type="ECO:0000256" key="5">
    <source>
        <dbReference type="PROSITE-ProRule" id="PRU00339"/>
    </source>
</evidence>
<dbReference type="SUPFAM" id="SSF56112">
    <property type="entry name" value="Protein kinase-like (PK-like)"/>
    <property type="match status" value="1"/>
</dbReference>
<feature type="domain" description="Protein kinase" evidence="7">
    <location>
        <begin position="90"/>
        <end position="395"/>
    </location>
</feature>
<dbReference type="PROSITE" id="PS50011">
    <property type="entry name" value="PROTEIN_KINASE_DOM"/>
    <property type="match status" value="1"/>
</dbReference>
<dbReference type="PROSITE" id="PS00107">
    <property type="entry name" value="PROTEIN_KINASE_ATP"/>
    <property type="match status" value="1"/>
</dbReference>
<dbReference type="Gene3D" id="1.25.40.10">
    <property type="entry name" value="Tetratricopeptide repeat domain"/>
    <property type="match status" value="3"/>
</dbReference>
<keyword evidence="9" id="KW-1185">Reference proteome</keyword>
<dbReference type="InterPro" id="IPR011009">
    <property type="entry name" value="Kinase-like_dom_sf"/>
</dbReference>
<dbReference type="EMBL" id="JAEVLS010000002">
    <property type="protein sequence ID" value="MBM0105452.1"/>
    <property type="molecule type" value="Genomic_DNA"/>
</dbReference>
<dbReference type="CDD" id="cd14014">
    <property type="entry name" value="STKc_PknB_like"/>
    <property type="match status" value="1"/>
</dbReference>
<dbReference type="InterPro" id="IPR019734">
    <property type="entry name" value="TPR_rpt"/>
</dbReference>
<dbReference type="PROSITE" id="PS50005">
    <property type="entry name" value="TPR"/>
    <property type="match status" value="1"/>
</dbReference>
<dbReference type="PANTHER" id="PTHR43289">
    <property type="entry name" value="MITOGEN-ACTIVATED PROTEIN KINASE KINASE KINASE 20-RELATED"/>
    <property type="match status" value="1"/>
</dbReference>
<evidence type="ECO:0000256" key="1">
    <source>
        <dbReference type="ARBA" id="ARBA00022679"/>
    </source>
</evidence>
<gene>
    <name evidence="8" type="ORF">JM946_11870</name>
</gene>
<reference evidence="8 9" key="1">
    <citation type="journal article" date="2021" name="Int. J. Syst. Evol. Microbiol.">
        <title>Steroidobacter gossypii sp. nov., isolated from soil of cotton cropping field.</title>
        <authorList>
            <person name="Huang R."/>
            <person name="Yang S."/>
            <person name="Zhen C."/>
            <person name="Liu W."/>
        </authorList>
    </citation>
    <scope>NUCLEOTIDE SEQUENCE [LARGE SCALE GENOMIC DNA]</scope>
    <source>
        <strain evidence="8 9">S1-65</strain>
    </source>
</reference>
<organism evidence="8 9">
    <name type="scientific">Steroidobacter gossypii</name>
    <dbReference type="NCBI Taxonomy" id="2805490"/>
    <lineage>
        <taxon>Bacteria</taxon>
        <taxon>Pseudomonadati</taxon>
        <taxon>Pseudomonadota</taxon>
        <taxon>Gammaproteobacteria</taxon>
        <taxon>Steroidobacterales</taxon>
        <taxon>Steroidobacteraceae</taxon>
        <taxon>Steroidobacter</taxon>
    </lineage>
</organism>
<dbReference type="InterPro" id="IPR008271">
    <property type="entry name" value="Ser/Thr_kinase_AS"/>
</dbReference>
<dbReference type="Gene3D" id="3.30.200.20">
    <property type="entry name" value="Phosphorylase Kinase, domain 1"/>
    <property type="match status" value="1"/>
</dbReference>
<dbReference type="InterPro" id="IPR017441">
    <property type="entry name" value="Protein_kinase_ATP_BS"/>
</dbReference>
<keyword evidence="3 8" id="KW-0418">Kinase</keyword>
<name>A0ABS1WWY5_9GAMM</name>
<dbReference type="RefSeq" id="WP_203167492.1">
    <property type="nucleotide sequence ID" value="NZ_JAEVLS010000002.1"/>
</dbReference>
<dbReference type="SMART" id="SM00028">
    <property type="entry name" value="TPR"/>
    <property type="match status" value="8"/>
</dbReference>
<feature type="repeat" description="TPR" evidence="5">
    <location>
        <begin position="503"/>
        <end position="536"/>
    </location>
</feature>
<dbReference type="InterPro" id="IPR000719">
    <property type="entry name" value="Prot_kinase_dom"/>
</dbReference>
<proteinExistence type="predicted"/>
<dbReference type="PROSITE" id="PS00108">
    <property type="entry name" value="PROTEIN_KINASE_ST"/>
    <property type="match status" value="1"/>
</dbReference>
<dbReference type="Pfam" id="PF00069">
    <property type="entry name" value="Pkinase"/>
    <property type="match status" value="1"/>
</dbReference>
<protein>
    <submittedName>
        <fullName evidence="8">Serine/threonine protein kinase</fullName>
    </submittedName>
</protein>
<evidence type="ECO:0000259" key="7">
    <source>
        <dbReference type="PROSITE" id="PS50011"/>
    </source>
</evidence>
<dbReference type="PANTHER" id="PTHR43289:SF34">
    <property type="entry name" value="SERINE_THREONINE-PROTEIN KINASE YBDM-RELATED"/>
    <property type="match status" value="1"/>
</dbReference>
<dbReference type="Pfam" id="PF13424">
    <property type="entry name" value="TPR_12"/>
    <property type="match status" value="3"/>
</dbReference>
<sequence>MTISRVTNEQRWKRLEELWGQALKLDRAVRESFVLREAIDEEERRDLLELLAQDETRHGAGPLSRAIGDAIDQTSVDRQRAMLDKVIGRYRIVAILGHGGSGTVYLGERADKAYSAQVAVKIIDESAASSFGLRFQAERQILASLNHPNIARLVDAGETENHQPYLIMEYIHGVAVDRYCDSKQLDVRGRLELFLSICNAVQFAHQHLIVHRDIKPANILVTADGTPKLLDFGIAKLLNASDLTLAELTRMNDRLLTPEYASPEQILGERVTTASDVYSLGVVLYQLLTGLRPYTLSSPAASQLELERSICVNDPLRPSAAVQAARYASPTDGQITIDDLCRARSTTPERLERQLAGDIDAIIMRAMRKEPQHRYGSIDQLMADIRRHLGNEPVLARQGNWVYHSQRFIRRHRWPVAAGASFVVFLIATTTMLSISRSATQRALEVATREYERAEAVSDFMGGVFEAADPFVNYGQELTAREVLDQASRNIEMNLDQQPAVRARVLRAVGNSYRRMGLPNQAAEQLQKALDIEQALEPGGTPRLASTLLDLAMAEREAGLVEQAAQHFEQARRIDFIRPELKARLLAETGKLQVVRSQSALALQSFTEALQLMRAAKGRRDPQVGSILSEIANIHTWSDNLVAAEAAAREAVDIYSHVDARQPDRVKADGILAEILFLQGRIAEAAPIFDRVLAAQRLLYKNNSKVADTLASLAQVRLAQGDSQEAEKLAREALDSHRLSGSTASEKIAYLQVLLSTVLLKQSRPEEAAALLGDTLETFAKTLPPDHQYIASTEHYLGEALAEIGKLVDAEAHLTAAANRWKRTDAPAWRSARSANALGEVLYRQGKLAEAEAHLTSSYMILESAPGVDDETRTKARERVTRFYTDTKQREKLDALMHEARPTA</sequence>
<evidence type="ECO:0000256" key="3">
    <source>
        <dbReference type="ARBA" id="ARBA00022777"/>
    </source>
</evidence>